<accession>A0ABS8VB67</accession>
<name>A0ABS8VB67_DATST</name>
<comment type="caution">
    <text evidence="1">The sequence shown here is derived from an EMBL/GenBank/DDBJ whole genome shotgun (WGS) entry which is preliminary data.</text>
</comment>
<keyword evidence="2" id="KW-1185">Reference proteome</keyword>
<organism evidence="1 2">
    <name type="scientific">Datura stramonium</name>
    <name type="common">Jimsonweed</name>
    <name type="synonym">Common thornapple</name>
    <dbReference type="NCBI Taxonomy" id="4076"/>
    <lineage>
        <taxon>Eukaryota</taxon>
        <taxon>Viridiplantae</taxon>
        <taxon>Streptophyta</taxon>
        <taxon>Embryophyta</taxon>
        <taxon>Tracheophyta</taxon>
        <taxon>Spermatophyta</taxon>
        <taxon>Magnoliopsida</taxon>
        <taxon>eudicotyledons</taxon>
        <taxon>Gunneridae</taxon>
        <taxon>Pentapetalae</taxon>
        <taxon>asterids</taxon>
        <taxon>lamiids</taxon>
        <taxon>Solanales</taxon>
        <taxon>Solanaceae</taxon>
        <taxon>Solanoideae</taxon>
        <taxon>Datureae</taxon>
        <taxon>Datura</taxon>
    </lineage>
</organism>
<protein>
    <submittedName>
        <fullName evidence="1">Uncharacterized protein</fullName>
    </submittedName>
</protein>
<gene>
    <name evidence="1" type="ORF">HAX54_032164</name>
</gene>
<evidence type="ECO:0000313" key="1">
    <source>
        <dbReference type="EMBL" id="MCD9644147.1"/>
    </source>
</evidence>
<proteinExistence type="predicted"/>
<sequence>MRGTRLHLILAHRFLPVSNRVEASTDGSCLVIRWVLLLVLDAADERGALSSRIAPLDNEREKERERGRQAKWGEKKSRTILFLFNKVNNGKRCMKFIGRDIIIDL</sequence>
<reference evidence="1 2" key="1">
    <citation type="journal article" date="2021" name="BMC Genomics">
        <title>Datura genome reveals duplications of psychoactive alkaloid biosynthetic genes and high mutation rate following tissue culture.</title>
        <authorList>
            <person name="Rajewski A."/>
            <person name="Carter-House D."/>
            <person name="Stajich J."/>
            <person name="Litt A."/>
        </authorList>
    </citation>
    <scope>NUCLEOTIDE SEQUENCE [LARGE SCALE GENOMIC DNA]</scope>
    <source>
        <strain evidence="1">AR-01</strain>
    </source>
</reference>
<evidence type="ECO:0000313" key="2">
    <source>
        <dbReference type="Proteomes" id="UP000823775"/>
    </source>
</evidence>
<dbReference type="Proteomes" id="UP000823775">
    <property type="component" value="Unassembled WGS sequence"/>
</dbReference>
<dbReference type="EMBL" id="JACEIK010004093">
    <property type="protein sequence ID" value="MCD9644147.1"/>
    <property type="molecule type" value="Genomic_DNA"/>
</dbReference>